<sequence>MLARKGDWVKIYNIVLTSEERAPQVPEDTSKVPLEMWVKGFITEDGKVGERVEVETVTGRRVAGELVEVEPCYDHSFGKNIPEILEIGKQLRGILFGGDC</sequence>
<protein>
    <submittedName>
        <fullName evidence="1">2-amino-4-ketopentanoate thiolase subunit alpha</fullName>
    </submittedName>
</protein>
<dbReference type="InterPro" id="IPR047755">
    <property type="entry name" value="OrtA"/>
</dbReference>
<reference evidence="1" key="1">
    <citation type="submission" date="2022-12" db="EMBL/GenBank/DDBJ databases">
        <title>Reference genome sequencing for broad-spectrum identification of bacterial and archaeal isolates by mass spectrometry.</title>
        <authorList>
            <person name="Sekiguchi Y."/>
            <person name="Tourlousse D.M."/>
        </authorList>
    </citation>
    <scope>NUCLEOTIDE SEQUENCE</scope>
    <source>
        <strain evidence="1">10succ1</strain>
    </source>
</reference>
<organism evidence="1 2">
    <name type="scientific">Propionigenium maris DSM 9537</name>
    <dbReference type="NCBI Taxonomy" id="1123000"/>
    <lineage>
        <taxon>Bacteria</taxon>
        <taxon>Fusobacteriati</taxon>
        <taxon>Fusobacteriota</taxon>
        <taxon>Fusobacteriia</taxon>
        <taxon>Fusobacteriales</taxon>
        <taxon>Fusobacteriaceae</taxon>
        <taxon>Propionigenium</taxon>
    </lineage>
</organism>
<dbReference type="AlphaFoldDB" id="A0A9W6GHX6"/>
<proteinExistence type="predicted"/>
<evidence type="ECO:0000313" key="1">
    <source>
        <dbReference type="EMBL" id="GLI55523.1"/>
    </source>
</evidence>
<dbReference type="Proteomes" id="UP001144471">
    <property type="component" value="Unassembled WGS sequence"/>
</dbReference>
<dbReference type="EMBL" id="BSDY01000004">
    <property type="protein sequence ID" value="GLI55523.1"/>
    <property type="molecule type" value="Genomic_DNA"/>
</dbReference>
<dbReference type="RefSeq" id="WP_281834050.1">
    <property type="nucleotide sequence ID" value="NZ_BSDY01000004.1"/>
</dbReference>
<dbReference type="Pfam" id="PF22010">
    <property type="entry name" value="OrtA"/>
    <property type="match status" value="1"/>
</dbReference>
<name>A0A9W6GHX6_9FUSO</name>
<dbReference type="NCBIfam" id="NF040739">
    <property type="entry name" value="ornith_OrtA"/>
    <property type="match status" value="1"/>
</dbReference>
<comment type="caution">
    <text evidence="1">The sequence shown here is derived from an EMBL/GenBank/DDBJ whole genome shotgun (WGS) entry which is preliminary data.</text>
</comment>
<accession>A0A9W6GHX6</accession>
<evidence type="ECO:0000313" key="2">
    <source>
        <dbReference type="Proteomes" id="UP001144471"/>
    </source>
</evidence>
<gene>
    <name evidence="1" type="primary">ortA</name>
    <name evidence="1" type="ORF">PM10SUCC1_10370</name>
</gene>
<keyword evidence="2" id="KW-1185">Reference proteome</keyword>